<evidence type="ECO:0000313" key="4">
    <source>
        <dbReference type="Proteomes" id="UP001152797"/>
    </source>
</evidence>
<protein>
    <submittedName>
        <fullName evidence="2">Uncharacterized protein</fullName>
    </submittedName>
</protein>
<reference evidence="3 4" key="2">
    <citation type="submission" date="2024-05" db="EMBL/GenBank/DDBJ databases">
        <authorList>
            <person name="Chen Y."/>
            <person name="Shah S."/>
            <person name="Dougan E. K."/>
            <person name="Thang M."/>
            <person name="Chan C."/>
        </authorList>
    </citation>
    <scope>NUCLEOTIDE SEQUENCE [LARGE SCALE GENOMIC DNA]</scope>
</reference>
<evidence type="ECO:0000256" key="1">
    <source>
        <dbReference type="SAM" id="MobiDB-lite"/>
    </source>
</evidence>
<accession>A0A9P1CX60</accession>
<keyword evidence="4" id="KW-1185">Reference proteome</keyword>
<evidence type="ECO:0000313" key="2">
    <source>
        <dbReference type="EMBL" id="CAI3998528.1"/>
    </source>
</evidence>
<proteinExistence type="predicted"/>
<dbReference type="EMBL" id="CAMXCT030002495">
    <property type="protein sequence ID" value="CAL4785840.1"/>
    <property type="molecule type" value="Genomic_DNA"/>
</dbReference>
<reference evidence="2" key="1">
    <citation type="submission" date="2022-10" db="EMBL/GenBank/DDBJ databases">
        <authorList>
            <person name="Chen Y."/>
            <person name="Dougan E. K."/>
            <person name="Chan C."/>
            <person name="Rhodes N."/>
            <person name="Thang M."/>
        </authorList>
    </citation>
    <scope>NUCLEOTIDE SEQUENCE</scope>
</reference>
<comment type="caution">
    <text evidence="2">The sequence shown here is derived from an EMBL/GenBank/DDBJ whole genome shotgun (WGS) entry which is preliminary data.</text>
</comment>
<dbReference type="AlphaFoldDB" id="A0A9P1CX60"/>
<dbReference type="EMBL" id="CAMXCT020002495">
    <property type="protein sequence ID" value="CAL1151903.1"/>
    <property type="molecule type" value="Genomic_DNA"/>
</dbReference>
<name>A0A9P1CX60_9DINO</name>
<organism evidence="2">
    <name type="scientific">Cladocopium goreaui</name>
    <dbReference type="NCBI Taxonomy" id="2562237"/>
    <lineage>
        <taxon>Eukaryota</taxon>
        <taxon>Sar</taxon>
        <taxon>Alveolata</taxon>
        <taxon>Dinophyceae</taxon>
        <taxon>Suessiales</taxon>
        <taxon>Symbiodiniaceae</taxon>
        <taxon>Cladocopium</taxon>
    </lineage>
</organism>
<evidence type="ECO:0000313" key="3">
    <source>
        <dbReference type="EMBL" id="CAL4785840.1"/>
    </source>
</evidence>
<dbReference type="EMBL" id="CAMXCT010002495">
    <property type="protein sequence ID" value="CAI3998528.1"/>
    <property type="molecule type" value="Genomic_DNA"/>
</dbReference>
<dbReference type="Proteomes" id="UP001152797">
    <property type="component" value="Unassembled WGS sequence"/>
</dbReference>
<feature type="region of interest" description="Disordered" evidence="1">
    <location>
        <begin position="408"/>
        <end position="429"/>
    </location>
</feature>
<feature type="compositionally biased region" description="Basic and acidic residues" evidence="1">
    <location>
        <begin position="413"/>
        <end position="429"/>
    </location>
</feature>
<sequence>MDERQKKVLQSCLDSMAKDGIMFASQEAMTFMRSENLMYAMTVKCENLAVHQSNRHGVGIDVSHMSELITSIAKMGYIEDAGVGQRIAVELDMSADSEECRKFNEKLYQEASGRLAPAPGAMLRYATISGSHANMANRAIQHGALHDEPTLTDGSGRLTMSAIGSAWAAAINNGSSWMVIKRCVAAEMPGVIELVSMGMNATQQVSKGEDEMQLLKKILQAIQNYEKTHSRAPQWSEIADETWRSRPKCHLSAGPIFTFAMKFAGAGGALKHTESFVRANGRPSRDLGPEVWTQLSQDVKHGPMLWWRHALLKHAYCSDRALSVTDAKKALTNTAVVKMAEKALKMVEKWKTLVGQVENETALQRAVGRLECCLCAVLLDKKSREFQKMEDACISLLKEFAEEIGKPSIEPPESWKEGASEEKPKATAREGHASFRVYDEQGHLKNQVDVLASMGFRVGVTIQNSNVIGEIKEIHDSEVTLLRSEPEGGQVKVKIQSLLQKEWKEYEEPKQQTQLFWVTDAPHTSAEFGITVLKGKILATMHQQVKELKGWLTVQLWKDPKALKVSRVWQAKKLALPCATSKILVVEPEKATGITIGVYGPYEVCIVPYTKFGSFCNPMWMVPGTDDEESVNMEVHPSVEVMRKNKLDLDKPITLPVLRNVGKLEAGDELFVLEKKKKTAEVEEVIEADNPRKRLRGKAR</sequence>
<gene>
    <name evidence="2" type="ORF">C1SCF055_LOCUS24818</name>
</gene>